<reference evidence="2" key="1">
    <citation type="submission" date="2022-10" db="EMBL/GenBank/DDBJ databases">
        <authorList>
            <person name="Chen Y."/>
            <person name="Dougan E. K."/>
            <person name="Chan C."/>
            <person name="Rhodes N."/>
            <person name="Thang M."/>
        </authorList>
    </citation>
    <scope>NUCLEOTIDE SEQUENCE</scope>
</reference>
<feature type="region of interest" description="Disordered" evidence="1">
    <location>
        <begin position="1"/>
        <end position="26"/>
    </location>
</feature>
<evidence type="ECO:0000313" key="3">
    <source>
        <dbReference type="EMBL" id="CAL1152575.1"/>
    </source>
</evidence>
<dbReference type="EMBL" id="CAMXCT010002593">
    <property type="protein sequence ID" value="CAI3999200.1"/>
    <property type="molecule type" value="Genomic_DNA"/>
</dbReference>
<dbReference type="EMBL" id="CAMXCT020002593">
    <property type="protein sequence ID" value="CAL1152575.1"/>
    <property type="molecule type" value="Genomic_DNA"/>
</dbReference>
<accession>A0A9P1G634</accession>
<sequence length="330" mass="37108">MPFRDLKRDKKRQKEQTPKRRTMKQKQQSWVMTGLKALKVIAMLATLIFAQPGLDWSSPIDHFETFAGKMSAGRTAVPFELDLDPKTQDILTPHGFANACFQVLRLRVGGADLHAPVCSTWVWMSRGSTLRSACRPLGRSDSKKVHEGNVMTARVMVLMILAACKGCWSILEQPQSSLMSCHPTFQRMLKLLRIFKVTVKMCDYGGSTDKPLTLFSKIADILEERQPSKRASGECPEMTVKYIDGSGKQRCKGGADLKASQHYPPLFGKCLAKVRSKHLKKVRSQARQFLRRAAQEGGELDDRMGTNAHWLKHADLYPVLSYLTNNAVDN</sequence>
<comment type="caution">
    <text evidence="2">The sequence shown here is derived from an EMBL/GenBank/DDBJ whole genome shotgun (WGS) entry which is preliminary data.</text>
</comment>
<keyword evidence="4" id="KW-1185">Reference proteome</keyword>
<protein>
    <submittedName>
        <fullName evidence="2">Uncharacterized protein</fullName>
    </submittedName>
</protein>
<dbReference type="OrthoDB" id="406512at2759"/>
<evidence type="ECO:0000313" key="4">
    <source>
        <dbReference type="Proteomes" id="UP001152797"/>
    </source>
</evidence>
<organism evidence="2">
    <name type="scientific">Cladocopium goreaui</name>
    <dbReference type="NCBI Taxonomy" id="2562237"/>
    <lineage>
        <taxon>Eukaryota</taxon>
        <taxon>Sar</taxon>
        <taxon>Alveolata</taxon>
        <taxon>Dinophyceae</taxon>
        <taxon>Suessiales</taxon>
        <taxon>Symbiodiniaceae</taxon>
        <taxon>Cladocopium</taxon>
    </lineage>
</organism>
<dbReference type="EMBL" id="CAMXCT030002593">
    <property type="protein sequence ID" value="CAL4786512.1"/>
    <property type="molecule type" value="Genomic_DNA"/>
</dbReference>
<reference evidence="3" key="2">
    <citation type="submission" date="2024-04" db="EMBL/GenBank/DDBJ databases">
        <authorList>
            <person name="Chen Y."/>
            <person name="Shah S."/>
            <person name="Dougan E. K."/>
            <person name="Thang M."/>
            <person name="Chan C."/>
        </authorList>
    </citation>
    <scope>NUCLEOTIDE SEQUENCE [LARGE SCALE GENOMIC DNA]</scope>
</reference>
<name>A0A9P1G634_9DINO</name>
<feature type="compositionally biased region" description="Basic and acidic residues" evidence="1">
    <location>
        <begin position="1"/>
        <end position="18"/>
    </location>
</feature>
<dbReference type="AlphaFoldDB" id="A0A9P1G634"/>
<gene>
    <name evidence="2" type="ORF">C1SCF055_LOCUS25429</name>
</gene>
<evidence type="ECO:0000256" key="1">
    <source>
        <dbReference type="SAM" id="MobiDB-lite"/>
    </source>
</evidence>
<proteinExistence type="predicted"/>
<dbReference type="Proteomes" id="UP001152797">
    <property type="component" value="Unassembled WGS sequence"/>
</dbReference>
<evidence type="ECO:0000313" key="2">
    <source>
        <dbReference type="EMBL" id="CAI3999200.1"/>
    </source>
</evidence>